<dbReference type="Pfam" id="PF01678">
    <property type="entry name" value="DAP_epimerase"/>
    <property type="match status" value="2"/>
</dbReference>
<feature type="binding site" evidence="8">
    <location>
        <begin position="76"/>
        <end position="77"/>
    </location>
    <ligand>
        <name>substrate</name>
    </ligand>
</feature>
<dbReference type="EC" id="5.1.1.7" evidence="3 8"/>
<dbReference type="PANTHER" id="PTHR31689:SF0">
    <property type="entry name" value="DIAMINOPIMELATE EPIMERASE"/>
    <property type="match status" value="1"/>
</dbReference>
<proteinExistence type="inferred from homology"/>
<feature type="site" description="Could be important to modulate the pK values of the two catalytic cysteine residues" evidence="8">
    <location>
        <position position="220"/>
    </location>
</feature>
<comment type="similarity">
    <text evidence="2 8">Belongs to the diaminopimelate epimerase family.</text>
</comment>
<evidence type="ECO:0000256" key="9">
    <source>
        <dbReference type="PROSITE-ProRule" id="PRU10125"/>
    </source>
</evidence>
<evidence type="ECO:0000256" key="2">
    <source>
        <dbReference type="ARBA" id="ARBA00010219"/>
    </source>
</evidence>
<dbReference type="PANTHER" id="PTHR31689">
    <property type="entry name" value="DIAMINOPIMELATE EPIMERASE, CHLOROPLASTIC"/>
    <property type="match status" value="1"/>
</dbReference>
<feature type="binding site" evidence="8">
    <location>
        <position position="169"/>
    </location>
    <ligand>
        <name>substrate</name>
    </ligand>
</feature>
<evidence type="ECO:0000313" key="10">
    <source>
        <dbReference type="EMBL" id="GAA0464788.1"/>
    </source>
</evidence>
<feature type="site" description="Could be important to modulate the pK values of the two catalytic cysteine residues" evidence="8">
    <location>
        <position position="171"/>
    </location>
</feature>
<evidence type="ECO:0000256" key="7">
    <source>
        <dbReference type="ARBA" id="ARBA00051712"/>
    </source>
</evidence>
<keyword evidence="4 8" id="KW-0028">Amino-acid biosynthesis</keyword>
<dbReference type="Gene3D" id="3.10.310.10">
    <property type="entry name" value="Diaminopimelate Epimerase, Chain A, domain 1"/>
    <property type="match status" value="2"/>
</dbReference>
<comment type="caution">
    <text evidence="10">The sequence shown here is derived from an EMBL/GenBank/DDBJ whole genome shotgun (WGS) entry which is preliminary data.</text>
</comment>
<keyword evidence="6 8" id="KW-0413">Isomerase</keyword>
<feature type="active site" evidence="9">
    <location>
        <position position="75"/>
    </location>
</feature>
<evidence type="ECO:0000256" key="1">
    <source>
        <dbReference type="ARBA" id="ARBA00005196"/>
    </source>
</evidence>
<protein>
    <recommendedName>
        <fullName evidence="3 8">Diaminopimelate epimerase</fullName>
        <shortName evidence="8">DAP epimerase</shortName>
        <ecNumber evidence="3 8">5.1.1.7</ecNumber>
    </recommendedName>
    <alternativeName>
        <fullName evidence="8">PLP-independent amino acid racemase</fullName>
    </alternativeName>
</protein>
<feature type="active site" description="Proton donor" evidence="8">
    <location>
        <position position="75"/>
    </location>
</feature>
<sequence length="287" mass="31523">MKIPFTKMHGLGNNYIYIDGFQFEIKEDKIPEVSKEISNVNTGIGSDGLIMVLPSKIADVRMRIFNKDGSEAMNCGNGLRSVAKFAFEHGYVQSTEFQIEAKSGVVNATVQLNNDETVDSITIDMGPPILEREKIPMKTEQGNPHERVIAESFEVEGEEYSATAVSMGNPHIIFYVEDIEKAPIHAIGPLVTDDSRFPEGVNVEFVQVINEREIIFRVWERGSGITQACGTGACAAVVSSVLNGYVNKGQEVTVHLDGGDLWISWLDNGHVLMRGPAVTVAEGVFWS</sequence>
<evidence type="ECO:0000256" key="3">
    <source>
        <dbReference type="ARBA" id="ARBA00013080"/>
    </source>
</evidence>
<accession>A0ABP3JWJ2</accession>
<feature type="binding site" evidence="8">
    <location>
        <begin position="220"/>
        <end position="221"/>
    </location>
    <ligand>
        <name>substrate</name>
    </ligand>
</feature>
<comment type="subcellular location">
    <subcellularLocation>
        <location evidence="8">Cytoplasm</location>
    </subcellularLocation>
</comment>
<evidence type="ECO:0000256" key="5">
    <source>
        <dbReference type="ARBA" id="ARBA00023154"/>
    </source>
</evidence>
<dbReference type="PROSITE" id="PS01326">
    <property type="entry name" value="DAP_EPIMERASE"/>
    <property type="match status" value="1"/>
</dbReference>
<feature type="binding site" evidence="8">
    <location>
        <position position="66"/>
    </location>
    <ligand>
        <name>substrate</name>
    </ligand>
</feature>
<evidence type="ECO:0000256" key="4">
    <source>
        <dbReference type="ARBA" id="ARBA00022605"/>
    </source>
</evidence>
<feature type="binding site" evidence="8">
    <location>
        <position position="13"/>
    </location>
    <ligand>
        <name>substrate</name>
    </ligand>
</feature>
<dbReference type="EMBL" id="BAAACZ010000017">
    <property type="protein sequence ID" value="GAA0464788.1"/>
    <property type="molecule type" value="Genomic_DNA"/>
</dbReference>
<dbReference type="Proteomes" id="UP001500740">
    <property type="component" value="Unassembled WGS sequence"/>
</dbReference>
<gene>
    <name evidence="8 10" type="primary">dapF</name>
    <name evidence="10" type="ORF">GCM10008935_20690</name>
</gene>
<reference evidence="11" key="1">
    <citation type="journal article" date="2019" name="Int. J. Syst. Evol. Microbiol.">
        <title>The Global Catalogue of Microorganisms (GCM) 10K type strain sequencing project: providing services to taxonomists for standard genome sequencing and annotation.</title>
        <authorList>
            <consortium name="The Broad Institute Genomics Platform"/>
            <consortium name="The Broad Institute Genome Sequencing Center for Infectious Disease"/>
            <person name="Wu L."/>
            <person name="Ma J."/>
        </authorList>
    </citation>
    <scope>NUCLEOTIDE SEQUENCE [LARGE SCALE GENOMIC DNA]</scope>
    <source>
        <strain evidence="11">JCM 14193</strain>
    </source>
</reference>
<organism evidence="10 11">
    <name type="scientific">Alkalibacillus silvisoli</name>
    <dbReference type="NCBI Taxonomy" id="392823"/>
    <lineage>
        <taxon>Bacteria</taxon>
        <taxon>Bacillati</taxon>
        <taxon>Bacillota</taxon>
        <taxon>Bacilli</taxon>
        <taxon>Bacillales</taxon>
        <taxon>Bacillaceae</taxon>
        <taxon>Alkalibacillus</taxon>
    </lineage>
</organism>
<evidence type="ECO:0000256" key="6">
    <source>
        <dbReference type="ARBA" id="ARBA00023235"/>
    </source>
</evidence>
<keyword evidence="11" id="KW-1185">Reference proteome</keyword>
<comment type="function">
    <text evidence="8">Catalyzes the stereoinversion of LL-2,6-diaminopimelate (L,L-DAP) to meso-diaminopimelate (meso-DAP), a precursor of L-lysine and an essential component of the bacterial peptidoglycan.</text>
</comment>
<dbReference type="SUPFAM" id="SSF54506">
    <property type="entry name" value="Diaminopimelate epimerase-like"/>
    <property type="match status" value="1"/>
</dbReference>
<feature type="binding site" evidence="8">
    <location>
        <begin position="230"/>
        <end position="231"/>
    </location>
    <ligand>
        <name>substrate</name>
    </ligand>
</feature>
<dbReference type="NCBIfam" id="TIGR00652">
    <property type="entry name" value="DapF"/>
    <property type="match status" value="1"/>
</dbReference>
<dbReference type="HAMAP" id="MF_00197">
    <property type="entry name" value="DAP_epimerase"/>
    <property type="match status" value="1"/>
</dbReference>
<dbReference type="RefSeq" id="WP_343783481.1">
    <property type="nucleotide sequence ID" value="NZ_BAAACZ010000017.1"/>
</dbReference>
<feature type="active site" description="Proton acceptor" evidence="8">
    <location>
        <position position="229"/>
    </location>
</feature>
<comment type="caution">
    <text evidence="8">Lacks conserved residue(s) required for the propagation of feature annotation.</text>
</comment>
<dbReference type="InterPro" id="IPR018510">
    <property type="entry name" value="DAP_epimerase_AS"/>
</dbReference>
<evidence type="ECO:0000256" key="8">
    <source>
        <dbReference type="HAMAP-Rule" id="MF_00197"/>
    </source>
</evidence>
<feature type="binding site" evidence="8">
    <location>
        <position position="202"/>
    </location>
    <ligand>
        <name>substrate</name>
    </ligand>
</feature>
<evidence type="ECO:0000313" key="11">
    <source>
        <dbReference type="Proteomes" id="UP001500740"/>
    </source>
</evidence>
<dbReference type="InterPro" id="IPR001653">
    <property type="entry name" value="DAP_epimerase_DapF"/>
</dbReference>
<comment type="catalytic activity">
    <reaction evidence="7 8">
        <text>(2S,6S)-2,6-diaminopimelate = meso-2,6-diaminopimelate</text>
        <dbReference type="Rhea" id="RHEA:15393"/>
        <dbReference type="ChEBI" id="CHEBI:57609"/>
        <dbReference type="ChEBI" id="CHEBI:57791"/>
        <dbReference type="EC" id="5.1.1.7"/>
    </reaction>
</comment>
<comment type="pathway">
    <text evidence="1 8">Amino-acid biosynthesis; L-lysine biosynthesis via DAP pathway; DL-2,6-diaminopimelate from LL-2,6-diaminopimelate: step 1/1.</text>
</comment>
<keyword evidence="5 8" id="KW-0457">Lysine biosynthesis</keyword>
<comment type="subunit">
    <text evidence="8">Homodimer.</text>
</comment>
<keyword evidence="8" id="KW-0963">Cytoplasm</keyword>
<name>A0ABP3JWJ2_9BACI</name>